<sequence>MTQAAMERRQVLTFLGALAAAGFVVPRVALANWDKTAFDAKTMDDALKAFGAGAPADSGDVQIIASDIAENGAVVPVQAVSKLPKTERIAILVEKNPNMLAAAFDIGPDTIPEVTARIKMGQTSNVMVLVKADGKFYATAKEIKVTLGGCGG</sequence>
<dbReference type="RefSeq" id="WP_085082181.1">
    <property type="nucleotide sequence ID" value="NZ_FXAK01000001.1"/>
</dbReference>
<evidence type="ECO:0000313" key="2">
    <source>
        <dbReference type="EMBL" id="SMF17070.1"/>
    </source>
</evidence>
<dbReference type="AlphaFoldDB" id="A0A1X7DKE5"/>
<dbReference type="NCBIfam" id="TIGR04488">
    <property type="entry name" value="SoxY_true_GGCGG"/>
    <property type="match status" value="1"/>
</dbReference>
<dbReference type="InterPro" id="IPR038162">
    <property type="entry name" value="SoxY_sf"/>
</dbReference>
<name>A0A1X7DKE5_9PROT</name>
<dbReference type="InterPro" id="IPR006311">
    <property type="entry name" value="TAT_signal"/>
</dbReference>
<proteinExistence type="predicted"/>
<gene>
    <name evidence="2" type="ORF">SAMN02982917_0637</name>
</gene>
<feature type="domain" description="Ig-like SoxY" evidence="1">
    <location>
        <begin position="48"/>
        <end position="150"/>
    </location>
</feature>
<dbReference type="STRING" id="286727.SAMN02982917_0637"/>
<dbReference type="OrthoDB" id="9804570at2"/>
<evidence type="ECO:0000313" key="3">
    <source>
        <dbReference type="Proteomes" id="UP000192936"/>
    </source>
</evidence>
<dbReference type="Gene3D" id="2.60.40.2470">
    <property type="entry name" value="SoxY domain"/>
    <property type="match status" value="1"/>
</dbReference>
<dbReference type="InterPro" id="IPR016568">
    <property type="entry name" value="Sulphur_oxidation_SoxY"/>
</dbReference>
<dbReference type="PROSITE" id="PS51318">
    <property type="entry name" value="TAT"/>
    <property type="match status" value="1"/>
</dbReference>
<dbReference type="Proteomes" id="UP000192936">
    <property type="component" value="Unassembled WGS sequence"/>
</dbReference>
<accession>A0A1X7DKE5</accession>
<organism evidence="2 3">
    <name type="scientific">Azospirillum oryzae</name>
    <dbReference type="NCBI Taxonomy" id="286727"/>
    <lineage>
        <taxon>Bacteria</taxon>
        <taxon>Pseudomonadati</taxon>
        <taxon>Pseudomonadota</taxon>
        <taxon>Alphaproteobacteria</taxon>
        <taxon>Rhodospirillales</taxon>
        <taxon>Azospirillaceae</taxon>
        <taxon>Azospirillum</taxon>
    </lineage>
</organism>
<evidence type="ECO:0000259" key="1">
    <source>
        <dbReference type="Pfam" id="PF13501"/>
    </source>
</evidence>
<dbReference type="InterPro" id="IPR032711">
    <property type="entry name" value="SoxY"/>
</dbReference>
<dbReference type="Pfam" id="PF13501">
    <property type="entry name" value="SoxY"/>
    <property type="match status" value="1"/>
</dbReference>
<protein>
    <submittedName>
        <fullName evidence="2">Thiosulfate-binding protein SoxY</fullName>
    </submittedName>
</protein>
<dbReference type="PIRSF" id="PIRSF010312">
    <property type="entry name" value="Sulphur_oxidation_SoxY"/>
    <property type="match status" value="1"/>
</dbReference>
<reference evidence="2 3" key="1">
    <citation type="submission" date="2017-04" db="EMBL/GenBank/DDBJ databases">
        <authorList>
            <person name="Afonso C.L."/>
            <person name="Miller P.J."/>
            <person name="Scott M.A."/>
            <person name="Spackman E."/>
            <person name="Goraichik I."/>
            <person name="Dimitrov K.M."/>
            <person name="Suarez D.L."/>
            <person name="Swayne D.E."/>
        </authorList>
    </citation>
    <scope>NUCLEOTIDE SEQUENCE [LARGE SCALE GENOMIC DNA]</scope>
    <source>
        <strain evidence="2 3">A2P</strain>
    </source>
</reference>
<dbReference type="EMBL" id="FXAK01000001">
    <property type="protein sequence ID" value="SMF17070.1"/>
    <property type="molecule type" value="Genomic_DNA"/>
</dbReference>